<dbReference type="Proteomes" id="UP001174136">
    <property type="component" value="Unassembled WGS sequence"/>
</dbReference>
<evidence type="ECO:0000256" key="2">
    <source>
        <dbReference type="SAM" id="MobiDB-lite"/>
    </source>
</evidence>
<evidence type="ECO:0000313" key="3">
    <source>
        <dbReference type="EMBL" id="KAK0130584.1"/>
    </source>
</evidence>
<dbReference type="InterPro" id="IPR026702">
    <property type="entry name" value="CCDC83"/>
</dbReference>
<gene>
    <name evidence="3" type="primary">CCDC83</name>
    <name evidence="3" type="ORF">N1851_035174</name>
</gene>
<proteinExistence type="predicted"/>
<dbReference type="AlphaFoldDB" id="A0AA47LZ10"/>
<organism evidence="3 4">
    <name type="scientific">Merluccius polli</name>
    <name type="common">Benguela hake</name>
    <name type="synonym">Merluccius cadenati</name>
    <dbReference type="NCBI Taxonomy" id="89951"/>
    <lineage>
        <taxon>Eukaryota</taxon>
        <taxon>Metazoa</taxon>
        <taxon>Chordata</taxon>
        <taxon>Craniata</taxon>
        <taxon>Vertebrata</taxon>
        <taxon>Euteleostomi</taxon>
        <taxon>Actinopterygii</taxon>
        <taxon>Neopterygii</taxon>
        <taxon>Teleostei</taxon>
        <taxon>Neoteleostei</taxon>
        <taxon>Acanthomorphata</taxon>
        <taxon>Zeiogadaria</taxon>
        <taxon>Gadariae</taxon>
        <taxon>Gadiformes</taxon>
        <taxon>Gadoidei</taxon>
        <taxon>Merlucciidae</taxon>
        <taxon>Merluccius</taxon>
    </lineage>
</organism>
<comment type="caution">
    <text evidence="3">The sequence shown here is derived from an EMBL/GenBank/DDBJ whole genome shotgun (WGS) entry which is preliminary data.</text>
</comment>
<accession>A0AA47LZ10</accession>
<feature type="region of interest" description="Disordered" evidence="2">
    <location>
        <begin position="320"/>
        <end position="370"/>
    </location>
</feature>
<dbReference type="PANTHER" id="PTHR21468">
    <property type="entry name" value="HSD9"/>
    <property type="match status" value="1"/>
</dbReference>
<feature type="region of interest" description="Disordered" evidence="2">
    <location>
        <begin position="252"/>
        <end position="300"/>
    </location>
</feature>
<reference evidence="3" key="1">
    <citation type="journal article" date="2023" name="Front. Mar. Sci.">
        <title>A new Merluccius polli reference genome to investigate the effects of global change in West African waters.</title>
        <authorList>
            <person name="Mateo J.L."/>
            <person name="Blanco-Fernandez C."/>
            <person name="Garcia-Vazquez E."/>
            <person name="Machado-Schiaffino G."/>
        </authorList>
    </citation>
    <scope>NUCLEOTIDE SEQUENCE</scope>
    <source>
        <strain evidence="3">C29</strain>
        <tissue evidence="3">Fin</tissue>
    </source>
</reference>
<keyword evidence="1" id="KW-0175">Coiled coil</keyword>
<sequence>MDTSSRSTEQQPAESYVEFRVQLRRKEVQDLLGEMDQLGTKKLRSVQLLAQLRSEQDHQMRQLLKQVKEQEKQLERKEQERVKQAEQAKDAILAKKMEMEDVRRKLRDVERKVWERRAECQKLREYRDAGVRQHQAQITQLEEERDRMQRDAAAAAERMRSRLALTYSVIDAGTARAIRDNRLAQEMKTKELNMDESYREALKENEWLKEQVSAYREEVAALERSVRRAEEENVAHCDWLFDQRLKHLSISRRDGPAGPRWRPGPHLQGPVASPTPGCLEADGPDRSCTGPAPPDQLRPRLHNLSAGELQQRFLTVVGQAVPLHPPPSGVDQWGDGVTPSSREEGPPHPPPPADTHELKKHSFINDSFTH</sequence>
<dbReference type="EMBL" id="JAOPHQ010006708">
    <property type="protein sequence ID" value="KAK0130584.1"/>
    <property type="molecule type" value="Genomic_DNA"/>
</dbReference>
<protein>
    <submittedName>
        <fullName evidence="3">Coiled-coil domain-containing protein 83</fullName>
    </submittedName>
</protein>
<feature type="coiled-coil region" evidence="1">
    <location>
        <begin position="53"/>
        <end position="158"/>
    </location>
</feature>
<feature type="coiled-coil region" evidence="1">
    <location>
        <begin position="198"/>
        <end position="232"/>
    </location>
</feature>
<dbReference type="PANTHER" id="PTHR21468:SF1">
    <property type="entry name" value="COILED-COIL DOMAIN-CONTAINING PROTEIN 83"/>
    <property type="match status" value="1"/>
</dbReference>
<name>A0AA47LZ10_MERPO</name>
<evidence type="ECO:0000256" key="1">
    <source>
        <dbReference type="SAM" id="Coils"/>
    </source>
</evidence>
<keyword evidence="4" id="KW-1185">Reference proteome</keyword>
<evidence type="ECO:0000313" key="4">
    <source>
        <dbReference type="Proteomes" id="UP001174136"/>
    </source>
</evidence>